<dbReference type="PROSITE" id="PS51257">
    <property type="entry name" value="PROKAR_LIPOPROTEIN"/>
    <property type="match status" value="1"/>
</dbReference>
<dbReference type="RefSeq" id="WP_311594752.1">
    <property type="nucleotide sequence ID" value="NZ_JAVREM010000001.1"/>
</dbReference>
<feature type="signal peptide" evidence="4">
    <location>
        <begin position="1"/>
        <end position="20"/>
    </location>
</feature>
<protein>
    <submittedName>
        <fullName evidence="6">Substrate-binding domain-containing protein</fullName>
    </submittedName>
</protein>
<comment type="similarity">
    <text evidence="2">Belongs to the bacterial solute-binding protein 2 family.</text>
</comment>
<dbReference type="InterPro" id="IPR025997">
    <property type="entry name" value="SBP_2_dom"/>
</dbReference>
<keyword evidence="3 4" id="KW-0732">Signal</keyword>
<feature type="chain" id="PRO_5045803719" evidence="4">
    <location>
        <begin position="21"/>
        <end position="343"/>
    </location>
</feature>
<evidence type="ECO:0000256" key="3">
    <source>
        <dbReference type="ARBA" id="ARBA00022729"/>
    </source>
</evidence>
<dbReference type="InterPro" id="IPR028082">
    <property type="entry name" value="Peripla_BP_I"/>
</dbReference>
<reference evidence="7" key="1">
    <citation type="submission" date="2023-07" db="EMBL/GenBank/DDBJ databases">
        <title>30 novel species of actinomycetes from the DSMZ collection.</title>
        <authorList>
            <person name="Nouioui I."/>
        </authorList>
    </citation>
    <scope>NUCLEOTIDE SEQUENCE [LARGE SCALE GENOMIC DNA]</scope>
    <source>
        <strain evidence="7">DSM 44918</strain>
    </source>
</reference>
<accession>A0ABU2LHH0</accession>
<dbReference type="Gene3D" id="3.40.50.2300">
    <property type="match status" value="2"/>
</dbReference>
<dbReference type="EMBL" id="JAVREM010000001">
    <property type="protein sequence ID" value="MDT0317025.1"/>
    <property type="molecule type" value="Genomic_DNA"/>
</dbReference>
<dbReference type="Pfam" id="PF13407">
    <property type="entry name" value="Peripla_BP_4"/>
    <property type="match status" value="1"/>
</dbReference>
<organism evidence="6 7">
    <name type="scientific">Streptomyces millisiae</name>
    <dbReference type="NCBI Taxonomy" id="3075542"/>
    <lineage>
        <taxon>Bacteria</taxon>
        <taxon>Bacillati</taxon>
        <taxon>Actinomycetota</taxon>
        <taxon>Actinomycetes</taxon>
        <taxon>Kitasatosporales</taxon>
        <taxon>Streptomycetaceae</taxon>
        <taxon>Streptomyces</taxon>
    </lineage>
</organism>
<keyword evidence="7" id="KW-1185">Reference proteome</keyword>
<dbReference type="SUPFAM" id="SSF53822">
    <property type="entry name" value="Periplasmic binding protein-like I"/>
    <property type="match status" value="1"/>
</dbReference>
<evidence type="ECO:0000313" key="6">
    <source>
        <dbReference type="EMBL" id="MDT0317025.1"/>
    </source>
</evidence>
<evidence type="ECO:0000256" key="1">
    <source>
        <dbReference type="ARBA" id="ARBA00004196"/>
    </source>
</evidence>
<comment type="subcellular location">
    <subcellularLocation>
        <location evidence="1">Cell envelope</location>
    </subcellularLocation>
</comment>
<feature type="domain" description="Periplasmic binding protein" evidence="5">
    <location>
        <begin position="51"/>
        <end position="305"/>
    </location>
</feature>
<sequence length="343" mass="35858">MKHNMRAPAGRMLGAGVAVAMTALLAGCSTSDPTPPSGGGNADGGGGDYTVAMVTPEATGEFYGAMYCGAQEAADEQGVTLNIQGTPGTTVEEEMQVLQSVLATDPDGMLLTVWDNTAFNQTMSSFTDAGKPLVMPDSFLSNDAYVQSIRTDSYQSSFDAAVRAVEDFDVTSGKVLIVTDAPGNAIQSARAEGFRDAIRDETDLEVLEIQYVGGDSAEASQAVSSTLAANPDLSLVFSTNIGAGTGAANGIRTAGGDDVVHIGYDTSSPQVEELRDGDYDALIAQSPYTMGYDSMTLISQILKGEVEAESITEQTEYSPWELVTADTVDSDEIAPYLYTTDCG</sequence>
<proteinExistence type="inferred from homology"/>
<evidence type="ECO:0000256" key="4">
    <source>
        <dbReference type="SAM" id="SignalP"/>
    </source>
</evidence>
<evidence type="ECO:0000259" key="5">
    <source>
        <dbReference type="Pfam" id="PF13407"/>
    </source>
</evidence>
<comment type="caution">
    <text evidence="6">The sequence shown here is derived from an EMBL/GenBank/DDBJ whole genome shotgun (WGS) entry which is preliminary data.</text>
</comment>
<dbReference type="PANTHER" id="PTHR46847">
    <property type="entry name" value="D-ALLOSE-BINDING PERIPLASMIC PROTEIN-RELATED"/>
    <property type="match status" value="1"/>
</dbReference>
<name>A0ABU2LHH0_9ACTN</name>
<dbReference type="Proteomes" id="UP001183420">
    <property type="component" value="Unassembled WGS sequence"/>
</dbReference>
<dbReference type="PANTHER" id="PTHR46847:SF1">
    <property type="entry name" value="D-ALLOSE-BINDING PERIPLASMIC PROTEIN-RELATED"/>
    <property type="match status" value="1"/>
</dbReference>
<evidence type="ECO:0000256" key="2">
    <source>
        <dbReference type="ARBA" id="ARBA00007639"/>
    </source>
</evidence>
<evidence type="ECO:0000313" key="7">
    <source>
        <dbReference type="Proteomes" id="UP001183420"/>
    </source>
</evidence>
<gene>
    <name evidence="6" type="ORF">RNC47_01585</name>
</gene>